<keyword evidence="3" id="KW-1185">Reference proteome</keyword>
<dbReference type="Gene3D" id="3.40.50.300">
    <property type="entry name" value="P-loop containing nucleotide triphosphate hydrolases"/>
    <property type="match status" value="1"/>
</dbReference>
<dbReference type="SUPFAM" id="SSF52540">
    <property type="entry name" value="P-loop containing nucleoside triphosphate hydrolases"/>
    <property type="match status" value="1"/>
</dbReference>
<reference evidence="2 3" key="1">
    <citation type="submission" date="2024-06" db="EMBL/GenBank/DDBJ databases">
        <title>Sorghum-associated microbial communities from plants grown in Nebraska, USA.</title>
        <authorList>
            <person name="Schachtman D."/>
        </authorList>
    </citation>
    <scope>NUCLEOTIDE SEQUENCE [LARGE SCALE GENOMIC DNA]</scope>
    <source>
        <strain evidence="2 3">1073</strain>
    </source>
</reference>
<gene>
    <name evidence="2" type="ORF">ABIC75_002221</name>
</gene>
<dbReference type="EMBL" id="JBEPMU010000003">
    <property type="protein sequence ID" value="MET3652489.1"/>
    <property type="molecule type" value="Genomic_DNA"/>
</dbReference>
<evidence type="ECO:0000313" key="3">
    <source>
        <dbReference type="Proteomes" id="UP001549184"/>
    </source>
</evidence>
<dbReference type="RefSeq" id="WP_354013898.1">
    <property type="nucleotide sequence ID" value="NZ_JBEPMU010000003.1"/>
</dbReference>
<comment type="caution">
    <text evidence="2">The sequence shown here is derived from an EMBL/GenBank/DDBJ whole genome shotgun (WGS) entry which is preliminary data.</text>
</comment>
<evidence type="ECO:0000259" key="1">
    <source>
        <dbReference type="Pfam" id="PF19263"/>
    </source>
</evidence>
<proteinExistence type="predicted"/>
<sequence length="658" mass="73276">MRFTPSGAVVVPMLDTAGKIHGLQFIHARKRNGRDKDYWPQGLSKKGHFHLIGVPTWIVLVAEGYATAATLHAATGLPVAVAFDAGNLGRVSSELRRRYKTAKVLVCADDDIFGECPHCKARLNLSPMRDGPVCPNAECAQDHGRTNAGVVAASAAALEASGGWVVPLFNDFAARHQAFIERGIKLTDFNDLQAVEGLHVVRTQVEARLTELGWNNAPRRARARKNGGEGNDALRPIESIDELLERFALVYGQGGTVFDRQEHCLVALGDMRDACMSRELHRAWAEHPDRDIVRVREVGFDPAGLDPAVKCNLWGGWPTKPKAGSCDKLLELLRYMCSEEQDKEILFNWALNWIAYPIQHPGTKMKTTMVLHGPQGTGKNLFFEALMSIYGQYGRVIDQTAIEDKFNDWASRKLFLIADEVVARSDLYHVKNKLKAFITGEWIRINPKNMQAYDEKNHVNVVFLSNEAVPVVLEEDDRRHAVIWTPQKLGPAFYAEVMAEMRNGGIEALHDFLLHRDLGDFQPGTLPPYTDAKDELIQLSLDSTVRFHRALTAGDIEGVTPRPALSTDVYELYRAWCNRNGFKPAPSPRLINALERKCKVVSARKRYVDTGGIKGPHGVLMLGKEECGPADSETAWLGDHITRFRRSIGVFKGEAYDG</sequence>
<protein>
    <submittedName>
        <fullName evidence="2">DNA primase/helicase</fullName>
    </submittedName>
</protein>
<dbReference type="InterPro" id="IPR045455">
    <property type="entry name" value="NrS-1_pol-like_helicase"/>
</dbReference>
<dbReference type="Proteomes" id="UP001549184">
    <property type="component" value="Unassembled WGS sequence"/>
</dbReference>
<accession>A0ABV2JX98</accession>
<dbReference type="InterPro" id="IPR027417">
    <property type="entry name" value="P-loop_NTPase"/>
</dbReference>
<evidence type="ECO:0000313" key="2">
    <source>
        <dbReference type="EMBL" id="MET3652489.1"/>
    </source>
</evidence>
<dbReference type="Pfam" id="PF19263">
    <property type="entry name" value="DUF5906"/>
    <property type="match status" value="1"/>
</dbReference>
<name>A0ABV2JX98_9GAMM</name>
<organism evidence="2 3">
    <name type="scientific">Dyella japonica</name>
    <dbReference type="NCBI Taxonomy" id="231455"/>
    <lineage>
        <taxon>Bacteria</taxon>
        <taxon>Pseudomonadati</taxon>
        <taxon>Pseudomonadota</taxon>
        <taxon>Gammaproteobacteria</taxon>
        <taxon>Lysobacterales</taxon>
        <taxon>Rhodanobacteraceae</taxon>
        <taxon>Dyella</taxon>
    </lineage>
</organism>
<feature type="domain" description="NrS-1 polymerase-like helicase" evidence="1">
    <location>
        <begin position="371"/>
        <end position="479"/>
    </location>
</feature>